<gene>
    <name evidence="6" type="ORF">EC604_21885</name>
</gene>
<dbReference type="PROSITE" id="PS00041">
    <property type="entry name" value="HTH_ARAC_FAMILY_1"/>
    <property type="match status" value="1"/>
</dbReference>
<dbReference type="Pfam" id="PF01497">
    <property type="entry name" value="Peripla_BP_2"/>
    <property type="match status" value="1"/>
</dbReference>
<dbReference type="SUPFAM" id="SSF51215">
    <property type="entry name" value="Regulatory protein AraC"/>
    <property type="match status" value="1"/>
</dbReference>
<dbReference type="InterPro" id="IPR018060">
    <property type="entry name" value="HTH_AraC"/>
</dbReference>
<dbReference type="RefSeq" id="WP_123066190.1">
    <property type="nucleotide sequence ID" value="NZ_RIAS01000014.1"/>
</dbReference>
<dbReference type="InterPro" id="IPR037923">
    <property type="entry name" value="HTH-like"/>
</dbReference>
<dbReference type="Pfam" id="PF02311">
    <property type="entry name" value="AraC_binding"/>
    <property type="match status" value="1"/>
</dbReference>
<keyword evidence="2" id="KW-0238">DNA-binding</keyword>
<dbReference type="EMBL" id="RIAS01000014">
    <property type="protein sequence ID" value="KAA8786484.1"/>
    <property type="molecule type" value="Genomic_DNA"/>
</dbReference>
<dbReference type="InterPro" id="IPR002491">
    <property type="entry name" value="ABC_transptr_periplasmic_BD"/>
</dbReference>
<dbReference type="Proteomes" id="UP000323664">
    <property type="component" value="Unassembled WGS sequence"/>
</dbReference>
<keyword evidence="3" id="KW-0804">Transcription</keyword>
<evidence type="ECO:0000256" key="3">
    <source>
        <dbReference type="ARBA" id="ARBA00023163"/>
    </source>
</evidence>
<dbReference type="PANTHER" id="PTHR43280:SF30">
    <property type="entry name" value="MMSAB OPERON REGULATORY PROTEIN"/>
    <property type="match status" value="1"/>
</dbReference>
<feature type="domain" description="HTH araC/xylS-type" evidence="4">
    <location>
        <begin position="177"/>
        <end position="275"/>
    </location>
</feature>
<evidence type="ECO:0000256" key="2">
    <source>
        <dbReference type="ARBA" id="ARBA00023125"/>
    </source>
</evidence>
<dbReference type="InterPro" id="IPR009057">
    <property type="entry name" value="Homeodomain-like_sf"/>
</dbReference>
<dbReference type="InterPro" id="IPR018062">
    <property type="entry name" value="HTH_AraC-typ_CS"/>
</dbReference>
<proteinExistence type="predicted"/>
<dbReference type="SMART" id="SM00342">
    <property type="entry name" value="HTH_ARAC"/>
    <property type="match status" value="1"/>
</dbReference>
<dbReference type="PANTHER" id="PTHR43280">
    <property type="entry name" value="ARAC-FAMILY TRANSCRIPTIONAL REGULATOR"/>
    <property type="match status" value="1"/>
</dbReference>
<protein>
    <submittedName>
        <fullName evidence="6">Helix-turn-helix domain-containing protein</fullName>
    </submittedName>
</protein>
<dbReference type="Pfam" id="PF12833">
    <property type="entry name" value="HTH_18"/>
    <property type="match status" value="1"/>
</dbReference>
<evidence type="ECO:0000313" key="7">
    <source>
        <dbReference type="Proteomes" id="UP000323664"/>
    </source>
</evidence>
<evidence type="ECO:0000256" key="1">
    <source>
        <dbReference type="ARBA" id="ARBA00023015"/>
    </source>
</evidence>
<dbReference type="Gene3D" id="3.40.50.1980">
    <property type="entry name" value="Nitrogenase molybdenum iron protein domain"/>
    <property type="match status" value="2"/>
</dbReference>
<dbReference type="GO" id="GO:0043565">
    <property type="term" value="F:sequence-specific DNA binding"/>
    <property type="evidence" value="ECO:0007669"/>
    <property type="project" value="InterPro"/>
</dbReference>
<organism evidence="6 7">
    <name type="scientific">Paenibacillus amylolyticus</name>
    <dbReference type="NCBI Taxonomy" id="1451"/>
    <lineage>
        <taxon>Bacteria</taxon>
        <taxon>Bacillati</taxon>
        <taxon>Bacillota</taxon>
        <taxon>Bacilli</taxon>
        <taxon>Bacillales</taxon>
        <taxon>Paenibacillaceae</taxon>
        <taxon>Paenibacillus</taxon>
    </lineage>
</organism>
<dbReference type="SUPFAM" id="SSF46689">
    <property type="entry name" value="Homeodomain-like"/>
    <property type="match status" value="2"/>
</dbReference>
<reference evidence="6 7" key="1">
    <citation type="journal article" date="2019" name="J. Ind. Microbiol. Biotechnol.">
        <title>Paenibacillus amylolyticus 27C64 has a diverse set of carbohydrate-active enzymes and complete pectin deconstruction system.</title>
        <authorList>
            <person name="Keggi C."/>
            <person name="Doran-Peterson J."/>
        </authorList>
    </citation>
    <scope>NUCLEOTIDE SEQUENCE [LARGE SCALE GENOMIC DNA]</scope>
    <source>
        <strain evidence="6 7">27C64</strain>
    </source>
</reference>
<dbReference type="AlphaFoldDB" id="A0A5M9WXV2"/>
<dbReference type="Gene3D" id="1.10.10.60">
    <property type="entry name" value="Homeodomain-like"/>
    <property type="match status" value="2"/>
</dbReference>
<evidence type="ECO:0000313" key="6">
    <source>
        <dbReference type="EMBL" id="KAA8786484.1"/>
    </source>
</evidence>
<dbReference type="GO" id="GO:0003700">
    <property type="term" value="F:DNA-binding transcription factor activity"/>
    <property type="evidence" value="ECO:0007669"/>
    <property type="project" value="InterPro"/>
</dbReference>
<evidence type="ECO:0000259" key="5">
    <source>
        <dbReference type="PROSITE" id="PS50983"/>
    </source>
</evidence>
<evidence type="ECO:0000259" key="4">
    <source>
        <dbReference type="PROSITE" id="PS01124"/>
    </source>
</evidence>
<dbReference type="SUPFAM" id="SSF53807">
    <property type="entry name" value="Helical backbone' metal receptor"/>
    <property type="match status" value="1"/>
</dbReference>
<sequence>MNSTTANGPSSLVFALLHIRQLYGQEIHNSRYDSHTLIYINSGRGTINWNGHPPYAIRPGSCFLFSPGSTYTLYPEKDASPLQGYEITFDGIRILEAYHAKGQLRRVPAIFPFEGEINWYKQPQISEMLDRLYAQRGPADDHQEFQRQRLFLDLLDHVWEQAGGMETTPPIINPAIQRSILYMEQQYDQELTREQLALIADMSPGYYSSLFRKETGKSPMDMLAEIRIKHAKQMLVTSENPIRDIAQAVGFSNQYYFSTRFKQVVGLSPSAYVQRNHEQGIASSLLYTSYLCPSFSLIEYGAKKPQRLIGLFLEDYLTVLGIQPMVQYTRSGYSQRYLSGFLGGVQQLDVSQMDFGLLRSMRPDMILLGFPDFAADGRYEQFAEIAPTYVFQRAGVNWRSTLMSIASLVHREQEAIQAIKRYDEKTLQAKRELADLLGGETVALLRFHFREGLCLYGGSEGYTGSVLYEDLGLTMPPLLKEWSRTGSNSVIPIRPETLSQLDADHLLVIVDDAQIEQAQKLHQSDHWNVLRAVKHNQVYRGTTDIWMTFGLIAHEQKIKHLLESIRKLKKSTLE</sequence>
<feature type="domain" description="Fe/B12 periplasmic-binding" evidence="5">
    <location>
        <begin position="296"/>
        <end position="569"/>
    </location>
</feature>
<dbReference type="PRINTS" id="PR00032">
    <property type="entry name" value="HTHARAC"/>
</dbReference>
<dbReference type="InterPro" id="IPR003313">
    <property type="entry name" value="AraC-bd"/>
</dbReference>
<accession>A0A5M9WXV2</accession>
<dbReference type="PROSITE" id="PS50983">
    <property type="entry name" value="FE_B12_PBP"/>
    <property type="match status" value="1"/>
</dbReference>
<dbReference type="InterPro" id="IPR020449">
    <property type="entry name" value="Tscrpt_reg_AraC-type_HTH"/>
</dbReference>
<comment type="caution">
    <text evidence="6">The sequence shown here is derived from an EMBL/GenBank/DDBJ whole genome shotgun (WGS) entry which is preliminary data.</text>
</comment>
<name>A0A5M9WXV2_PAEAM</name>
<dbReference type="OrthoDB" id="2461801at2"/>
<dbReference type="PROSITE" id="PS01124">
    <property type="entry name" value="HTH_ARAC_FAMILY_2"/>
    <property type="match status" value="1"/>
</dbReference>
<keyword evidence="1" id="KW-0805">Transcription regulation</keyword>